<accession>A0A084VGE1</accession>
<proteinExistence type="predicted"/>
<dbReference type="VEuPathDB" id="VectorBase:ASIC004226"/>
<evidence type="ECO:0000313" key="3">
    <source>
        <dbReference type="EnsemblMetazoa" id="ASIC004226-PA"/>
    </source>
</evidence>
<reference evidence="2 4" key="1">
    <citation type="journal article" date="2014" name="BMC Genomics">
        <title>Genome sequence of Anopheles sinensis provides insight into genetics basis of mosquito competence for malaria parasites.</title>
        <authorList>
            <person name="Zhou D."/>
            <person name="Zhang D."/>
            <person name="Ding G."/>
            <person name="Shi L."/>
            <person name="Hou Q."/>
            <person name="Ye Y."/>
            <person name="Xu Y."/>
            <person name="Zhou H."/>
            <person name="Xiong C."/>
            <person name="Li S."/>
            <person name="Yu J."/>
            <person name="Hong S."/>
            <person name="Yu X."/>
            <person name="Zou P."/>
            <person name="Chen C."/>
            <person name="Chang X."/>
            <person name="Wang W."/>
            <person name="Lv Y."/>
            <person name="Sun Y."/>
            <person name="Ma L."/>
            <person name="Shen B."/>
            <person name="Zhu C."/>
        </authorList>
    </citation>
    <scope>NUCLEOTIDE SEQUENCE [LARGE SCALE GENOMIC DNA]</scope>
</reference>
<keyword evidence="1" id="KW-1133">Transmembrane helix</keyword>
<evidence type="ECO:0000313" key="4">
    <source>
        <dbReference type="Proteomes" id="UP000030765"/>
    </source>
</evidence>
<feature type="transmembrane region" description="Helical" evidence="1">
    <location>
        <begin position="34"/>
        <end position="62"/>
    </location>
</feature>
<keyword evidence="1" id="KW-0812">Transmembrane</keyword>
<reference evidence="3" key="2">
    <citation type="submission" date="2020-05" db="UniProtKB">
        <authorList>
            <consortium name="EnsemblMetazoa"/>
        </authorList>
    </citation>
    <scope>IDENTIFICATION</scope>
</reference>
<dbReference type="EnsemblMetazoa" id="ASIC004226-RA">
    <property type="protein sequence ID" value="ASIC004226-PA"/>
    <property type="gene ID" value="ASIC004226"/>
</dbReference>
<evidence type="ECO:0000313" key="2">
    <source>
        <dbReference type="EMBL" id="KFB37035.1"/>
    </source>
</evidence>
<name>A0A084VGE1_ANOSI</name>
<gene>
    <name evidence="2" type="ORF">ZHAS_00004226</name>
</gene>
<dbReference type="EMBL" id="KE524819">
    <property type="protein sequence ID" value="KFB37035.1"/>
    <property type="molecule type" value="Genomic_DNA"/>
</dbReference>
<dbReference type="OrthoDB" id="7744623at2759"/>
<dbReference type="AlphaFoldDB" id="A0A084VGE1"/>
<protein>
    <submittedName>
        <fullName evidence="2">AGAP006691-PA-like protein</fullName>
    </submittedName>
</protein>
<sequence length="215" mass="24596">MVDGIEMLKLAILAPRGAPVSISSMVLRPFTTGVWIVLLVLCLLSCLGHNVIPSLFQNNLFFLALFGFDKRNLRFTGRCEKQFAISMIILLFQLKCAYETILISYVIERPTEPDPRTIRDLKERNIPLLINDLGFDMEKFDFPLDGVHLEFGIPSELNRSAIVSFRYELELLAIDVANIDLTNGKPRFGFLEQTFPESFEEQCSRRDCNKSGERR</sequence>
<dbReference type="Proteomes" id="UP000030765">
    <property type="component" value="Unassembled WGS sequence"/>
</dbReference>
<dbReference type="EMBL" id="ATLV01012860">
    <property type="status" value="NOT_ANNOTATED_CDS"/>
    <property type="molecule type" value="Genomic_DNA"/>
</dbReference>
<dbReference type="STRING" id="74873.A0A084VGE1"/>
<keyword evidence="1" id="KW-0472">Membrane</keyword>
<evidence type="ECO:0000256" key="1">
    <source>
        <dbReference type="SAM" id="Phobius"/>
    </source>
</evidence>
<organism evidence="2">
    <name type="scientific">Anopheles sinensis</name>
    <name type="common">Mosquito</name>
    <dbReference type="NCBI Taxonomy" id="74873"/>
    <lineage>
        <taxon>Eukaryota</taxon>
        <taxon>Metazoa</taxon>
        <taxon>Ecdysozoa</taxon>
        <taxon>Arthropoda</taxon>
        <taxon>Hexapoda</taxon>
        <taxon>Insecta</taxon>
        <taxon>Pterygota</taxon>
        <taxon>Neoptera</taxon>
        <taxon>Endopterygota</taxon>
        <taxon>Diptera</taxon>
        <taxon>Nematocera</taxon>
        <taxon>Culicoidea</taxon>
        <taxon>Culicidae</taxon>
        <taxon>Anophelinae</taxon>
        <taxon>Anopheles</taxon>
    </lineage>
</organism>
<keyword evidence="4" id="KW-1185">Reference proteome</keyword>